<dbReference type="RefSeq" id="WP_087036908.1">
    <property type="nucleotide sequence ID" value="NZ_CP021377.1"/>
</dbReference>
<dbReference type="PROSITE" id="PS51257">
    <property type="entry name" value="PROKAR_LIPOPROTEIN"/>
    <property type="match status" value="1"/>
</dbReference>
<keyword evidence="2" id="KW-1185">Reference proteome</keyword>
<dbReference type="AlphaFoldDB" id="A0A1Y0D5W6"/>
<evidence type="ECO:0008006" key="3">
    <source>
        <dbReference type="Google" id="ProtNLM"/>
    </source>
</evidence>
<reference evidence="1 2" key="1">
    <citation type="journal article" date="2014" name="Int. J. Syst. Evol. Microbiol.">
        <title>Oceanisphaera profunda sp. nov., a marine bacterium isolated from deep-sea sediment, and emended description of the genus Oceanisphaera.</title>
        <authorList>
            <person name="Xu Z."/>
            <person name="Zhang X.Y."/>
            <person name="Su H.N."/>
            <person name="Yu Z.C."/>
            <person name="Liu C."/>
            <person name="Li H."/>
            <person name="Chen X.L."/>
            <person name="Song X.Y."/>
            <person name="Xie B.B."/>
            <person name="Qin Q.L."/>
            <person name="Zhou B.C."/>
            <person name="Shi M."/>
            <person name="Huang Y."/>
            <person name="Zhang Y.Z."/>
        </authorList>
    </citation>
    <scope>NUCLEOTIDE SEQUENCE [LARGE SCALE GENOMIC DNA]</scope>
    <source>
        <strain evidence="1 2">SM1222</strain>
    </source>
</reference>
<organism evidence="1 2">
    <name type="scientific">Oceanisphaera profunda</name>
    <dbReference type="NCBI Taxonomy" id="1416627"/>
    <lineage>
        <taxon>Bacteria</taxon>
        <taxon>Pseudomonadati</taxon>
        <taxon>Pseudomonadota</taxon>
        <taxon>Gammaproteobacteria</taxon>
        <taxon>Aeromonadales</taxon>
        <taxon>Aeromonadaceae</taxon>
        <taxon>Oceanisphaera</taxon>
    </lineage>
</organism>
<evidence type="ECO:0000313" key="1">
    <source>
        <dbReference type="EMBL" id="ART82930.1"/>
    </source>
</evidence>
<dbReference type="KEGG" id="opf:CBP31_10095"/>
<dbReference type="EMBL" id="CP021377">
    <property type="protein sequence ID" value="ART82930.1"/>
    <property type="molecule type" value="Genomic_DNA"/>
</dbReference>
<accession>A0A1Y0D5W6</accession>
<protein>
    <recommendedName>
        <fullName evidence="3">Lipoprotein</fullName>
    </recommendedName>
</protein>
<gene>
    <name evidence="1" type="ORF">CBP31_10095</name>
</gene>
<proteinExistence type="predicted"/>
<dbReference type="Proteomes" id="UP000243937">
    <property type="component" value="Chromosome"/>
</dbReference>
<name>A0A1Y0D5W6_9GAMM</name>
<evidence type="ECO:0000313" key="2">
    <source>
        <dbReference type="Proteomes" id="UP000243937"/>
    </source>
</evidence>
<sequence length="212" mass="23541">MHKLVVIIIGLLLLTACTSNKEMSGLSTTSAMLLAVPLAPIAGTYLVVTDDSGKAKRKIAYWKDQLDPVYLEKTTQLLSKNPQHDAERAFAQSKVVFMPTLYGVSVYPGLDFDLDREFGEQNQAIINRNLSLVELQSLLAKAPVHLSDAGIPYRSDTYLCFRENMRLYKIIFNTTMFKLGASSELNPPGFSIKNYQPTSQCPSNKAASWSLD</sequence>